<organism evidence="3 5">
    <name type="scientific">Geotoga petraea</name>
    <dbReference type="NCBI Taxonomy" id="28234"/>
    <lineage>
        <taxon>Bacteria</taxon>
        <taxon>Thermotogati</taxon>
        <taxon>Thermotogota</taxon>
        <taxon>Thermotogae</taxon>
        <taxon>Petrotogales</taxon>
        <taxon>Petrotogaceae</taxon>
        <taxon>Geotoga</taxon>
    </lineage>
</organism>
<dbReference type="RefSeq" id="WP_091405359.1">
    <property type="nucleotide sequence ID" value="NZ_FMYV01000009.1"/>
</dbReference>
<dbReference type="PANTHER" id="PTHR43648">
    <property type="entry name" value="ELECTRON TRANSFER FLAVOPROTEIN BETA SUBUNIT LYSINE METHYLTRANSFERASE"/>
    <property type="match status" value="1"/>
</dbReference>
<protein>
    <submittedName>
        <fullName evidence="4">50S ribosomal protein L11 methyltransferase</fullName>
    </submittedName>
    <submittedName>
        <fullName evidence="3">[LSU ribosomal protein L11P]-lysine N-methyltransferase</fullName>
    </submittedName>
</protein>
<dbReference type="GO" id="GO:0005840">
    <property type="term" value="C:ribosome"/>
    <property type="evidence" value="ECO:0007669"/>
    <property type="project" value="UniProtKB-KW"/>
</dbReference>
<dbReference type="EMBL" id="SRME01000007">
    <property type="protein sequence ID" value="TGG86838.1"/>
    <property type="molecule type" value="Genomic_DNA"/>
</dbReference>
<dbReference type="STRING" id="28234.SAMN04488588_1935"/>
<dbReference type="InterPro" id="IPR029063">
    <property type="entry name" value="SAM-dependent_MTases_sf"/>
</dbReference>
<proteinExistence type="predicted"/>
<reference evidence="3 5" key="1">
    <citation type="submission" date="2016-10" db="EMBL/GenBank/DDBJ databases">
        <authorList>
            <person name="de Groot N.N."/>
        </authorList>
    </citation>
    <scope>NUCLEOTIDE SEQUENCE [LARGE SCALE GENOMIC DNA]</scope>
    <source>
        <strain evidence="3 5">WG14</strain>
    </source>
</reference>
<keyword evidence="2 3" id="KW-0808">Transferase</keyword>
<reference evidence="4 6" key="2">
    <citation type="submission" date="2019-04" db="EMBL/GenBank/DDBJ databases">
        <title>Draft genome sequence data and analysis of a Fermenting Bacterium, Geotoga petraea strain HO-Geo1, isolated from heavy-oil petroleum reservoir in Russia.</title>
        <authorList>
            <person name="Grouzdev D.S."/>
            <person name="Semenova E.M."/>
            <person name="Sokolova D.S."/>
            <person name="Tourova T.P."/>
            <person name="Poltaraus A.B."/>
            <person name="Nazina T.N."/>
        </authorList>
    </citation>
    <scope>NUCLEOTIDE SEQUENCE [LARGE SCALE GENOMIC DNA]</scope>
    <source>
        <strain evidence="4 6">HO-Geo1</strain>
    </source>
</reference>
<keyword evidence="1 3" id="KW-0489">Methyltransferase</keyword>
<sequence>MRYFEYLFSINKKNEDDLIEVFFDNNFKDYYIDEDIKNGITTLKMYISAEDPDEKFVNILMEKFRLELLSKELVMEREWLRTWLDTLSPFELIEGIWINPFPEEPFEKENAEVLHIVPGSAFGTGLHPTTKLASKMLKKINLKNKTVLDIGCGTGILSMVSKLMGASEVKGYDYDKIAVEKARDTVRMNNMDIKIGVSDFLNDVEVYKPDVLVSNMVAELLIDLMNHKNFDKFITEKTEIIFSGIISHKEKIVIEKAKEKGLELKDRMEEDSWKALKFQKKI</sequence>
<evidence type="ECO:0000313" key="6">
    <source>
        <dbReference type="Proteomes" id="UP000297288"/>
    </source>
</evidence>
<evidence type="ECO:0000256" key="2">
    <source>
        <dbReference type="ARBA" id="ARBA00022679"/>
    </source>
</evidence>
<dbReference type="InterPro" id="IPR050078">
    <property type="entry name" value="Ribosomal_L11_MeTrfase_PrmA"/>
</dbReference>
<dbReference type="EMBL" id="FMYV01000009">
    <property type="protein sequence ID" value="SDC84788.1"/>
    <property type="molecule type" value="Genomic_DNA"/>
</dbReference>
<dbReference type="CDD" id="cd02440">
    <property type="entry name" value="AdoMet_MTases"/>
    <property type="match status" value="1"/>
</dbReference>
<evidence type="ECO:0000313" key="4">
    <source>
        <dbReference type="EMBL" id="TGG86838.1"/>
    </source>
</evidence>
<dbReference type="OrthoDB" id="9785995at2"/>
<dbReference type="GO" id="GO:0008276">
    <property type="term" value="F:protein methyltransferase activity"/>
    <property type="evidence" value="ECO:0007669"/>
    <property type="project" value="TreeGrafter"/>
</dbReference>
<keyword evidence="3" id="KW-0687">Ribonucleoprotein</keyword>
<dbReference type="AlphaFoldDB" id="A0A1G6PXL8"/>
<dbReference type="Proteomes" id="UP000297288">
    <property type="component" value="Unassembled WGS sequence"/>
</dbReference>
<accession>A0A1G6PXL8</accession>
<dbReference type="PANTHER" id="PTHR43648:SF1">
    <property type="entry name" value="ELECTRON TRANSFER FLAVOPROTEIN BETA SUBUNIT LYSINE METHYLTRANSFERASE"/>
    <property type="match status" value="1"/>
</dbReference>
<gene>
    <name evidence="4" type="ORF">E4650_09325</name>
    <name evidence="3" type="ORF">SAMN04488588_1935</name>
</gene>
<evidence type="ECO:0000256" key="1">
    <source>
        <dbReference type="ARBA" id="ARBA00022603"/>
    </source>
</evidence>
<evidence type="ECO:0000313" key="5">
    <source>
        <dbReference type="Proteomes" id="UP000199322"/>
    </source>
</evidence>
<dbReference type="Gene3D" id="3.40.50.150">
    <property type="entry name" value="Vaccinia Virus protein VP39"/>
    <property type="match status" value="1"/>
</dbReference>
<dbReference type="Proteomes" id="UP000199322">
    <property type="component" value="Unassembled WGS sequence"/>
</dbReference>
<keyword evidence="5" id="KW-1185">Reference proteome</keyword>
<dbReference type="Pfam" id="PF06325">
    <property type="entry name" value="PrmA"/>
    <property type="match status" value="1"/>
</dbReference>
<name>A0A1G6PXL8_9BACT</name>
<keyword evidence="3" id="KW-0689">Ribosomal protein</keyword>
<evidence type="ECO:0000313" key="3">
    <source>
        <dbReference type="EMBL" id="SDC84788.1"/>
    </source>
</evidence>
<dbReference type="GO" id="GO:0032259">
    <property type="term" value="P:methylation"/>
    <property type="evidence" value="ECO:0007669"/>
    <property type="project" value="UniProtKB-KW"/>
</dbReference>
<dbReference type="SUPFAM" id="SSF53335">
    <property type="entry name" value="S-adenosyl-L-methionine-dependent methyltransferases"/>
    <property type="match status" value="1"/>
</dbReference>